<organism evidence="1 2">
    <name type="scientific">Nitrospira defluvii</name>
    <dbReference type="NCBI Taxonomy" id="330214"/>
    <lineage>
        <taxon>Bacteria</taxon>
        <taxon>Pseudomonadati</taxon>
        <taxon>Nitrospirota</taxon>
        <taxon>Nitrospiria</taxon>
        <taxon>Nitrospirales</taxon>
        <taxon>Nitrospiraceae</taxon>
        <taxon>Nitrospira</taxon>
    </lineage>
</organism>
<sequence length="67" mass="7507">MRHSSSQCTVVVKVLVKANGALYRSRERFFKGRRGALDGMISPSNIQRRQGGVYCRKVLFTSSGRTT</sequence>
<gene>
    <name evidence="1" type="ORF">NSPZN2_40416</name>
</gene>
<dbReference type="EMBL" id="CAJNBJ010000017">
    <property type="protein sequence ID" value="CAE6773730.1"/>
    <property type="molecule type" value="Genomic_DNA"/>
</dbReference>
<reference evidence="1 2" key="1">
    <citation type="submission" date="2021-02" db="EMBL/GenBank/DDBJ databases">
        <authorList>
            <person name="Han P."/>
        </authorList>
    </citation>
    <scope>NUCLEOTIDE SEQUENCE [LARGE SCALE GENOMIC DNA]</scope>
    <source>
        <strain evidence="1">Candidatus Nitrospira sp. ZN2</strain>
    </source>
</reference>
<evidence type="ECO:0000313" key="2">
    <source>
        <dbReference type="Proteomes" id="UP000675880"/>
    </source>
</evidence>
<comment type="caution">
    <text evidence="1">The sequence shown here is derived from an EMBL/GenBank/DDBJ whole genome shotgun (WGS) entry which is preliminary data.</text>
</comment>
<protein>
    <recommendedName>
        <fullName evidence="3">Transposase</fullName>
    </recommendedName>
</protein>
<keyword evidence="2" id="KW-1185">Reference proteome</keyword>
<proteinExistence type="predicted"/>
<evidence type="ECO:0000313" key="1">
    <source>
        <dbReference type="EMBL" id="CAE6773730.1"/>
    </source>
</evidence>
<evidence type="ECO:0008006" key="3">
    <source>
        <dbReference type="Google" id="ProtNLM"/>
    </source>
</evidence>
<accession>A0ABM8RVA8</accession>
<dbReference type="Proteomes" id="UP000675880">
    <property type="component" value="Unassembled WGS sequence"/>
</dbReference>
<name>A0ABM8RVA8_9BACT</name>